<accession>A0A1B8RQ20</accession>
<keyword evidence="9" id="KW-1185">Reference proteome</keyword>
<keyword evidence="2" id="KW-0813">Transport</keyword>
<feature type="transmembrane region" description="Helical" evidence="7">
    <location>
        <begin position="306"/>
        <end position="330"/>
    </location>
</feature>
<evidence type="ECO:0000256" key="7">
    <source>
        <dbReference type="SAM" id="Phobius"/>
    </source>
</evidence>
<dbReference type="GO" id="GO:0042910">
    <property type="term" value="F:xenobiotic transmembrane transporter activity"/>
    <property type="evidence" value="ECO:0007669"/>
    <property type="project" value="InterPro"/>
</dbReference>
<feature type="transmembrane region" description="Helical" evidence="7">
    <location>
        <begin position="12"/>
        <end position="30"/>
    </location>
</feature>
<evidence type="ECO:0000256" key="2">
    <source>
        <dbReference type="ARBA" id="ARBA00022448"/>
    </source>
</evidence>
<dbReference type="InterPro" id="IPR048279">
    <property type="entry name" value="MdtK-like"/>
</dbReference>
<reference evidence="8 9" key="1">
    <citation type="submission" date="2016-06" db="EMBL/GenBank/DDBJ databases">
        <authorList>
            <person name="Kjaerup R.B."/>
            <person name="Dalgaard T.S."/>
            <person name="Juul-Madsen H.R."/>
        </authorList>
    </citation>
    <scope>NUCLEOTIDE SEQUENCE [LARGE SCALE GENOMIC DNA]</scope>
    <source>
        <strain evidence="8 9">373-A1</strain>
    </source>
</reference>
<evidence type="ECO:0000256" key="6">
    <source>
        <dbReference type="ARBA" id="ARBA00023136"/>
    </source>
</evidence>
<feature type="transmembrane region" description="Helical" evidence="7">
    <location>
        <begin position="91"/>
        <end position="109"/>
    </location>
</feature>
<keyword evidence="4 7" id="KW-0812">Transmembrane</keyword>
<evidence type="ECO:0000313" key="8">
    <source>
        <dbReference type="EMBL" id="OBY10898.1"/>
    </source>
</evidence>
<dbReference type="RefSeq" id="WP_065254568.1">
    <property type="nucleotide sequence ID" value="NZ_MAPZ01000019.1"/>
</dbReference>
<gene>
    <name evidence="8" type="ORF">CP373A1_10400</name>
</gene>
<dbReference type="Proteomes" id="UP000092714">
    <property type="component" value="Unassembled WGS sequence"/>
</dbReference>
<keyword evidence="6 7" id="KW-0472">Membrane</keyword>
<dbReference type="GO" id="GO:0005886">
    <property type="term" value="C:plasma membrane"/>
    <property type="evidence" value="ECO:0007669"/>
    <property type="project" value="UniProtKB-SubCell"/>
</dbReference>
<protein>
    <submittedName>
        <fullName evidence="8">MATE family efflux transporter</fullName>
    </submittedName>
</protein>
<feature type="transmembrane region" description="Helical" evidence="7">
    <location>
        <begin position="50"/>
        <end position="70"/>
    </location>
</feature>
<keyword evidence="3" id="KW-1003">Cell membrane</keyword>
<feature type="transmembrane region" description="Helical" evidence="7">
    <location>
        <begin position="265"/>
        <end position="285"/>
    </location>
</feature>
<comment type="caution">
    <text evidence="8">The sequence shown here is derived from an EMBL/GenBank/DDBJ whole genome shotgun (WGS) entry which is preliminary data.</text>
</comment>
<dbReference type="PANTHER" id="PTHR43823:SF3">
    <property type="entry name" value="MULTIDRUG EXPORT PROTEIN MEPA"/>
    <property type="match status" value="1"/>
</dbReference>
<sequence length="434" mass="47654">MENKSQLKEFSRYCTLNVLGMIGLSCYILADTFFVSKGLGRNGLTALNLAIPVYSFIHGSGLMLGIGGATKYSIFKSNKERKNANTIFTNTFYLATVISIVFVLVGIFLSKSLTTVLGSDSDVFKMTNIYLKCILIFAPAFIINDVLICFIRNDNNPNLSMYAMLGGSLSNIILDYILIFPLQLGIFGAVFATGLAPIISILILSLHRIKKKNQFHFIKIKPSIKMSLNTLSLGFPSLVTEVSSGIVIIVFNMIILNLIGNAGVAAYGIVANLSLVVIAVYTGIAQGIQPLISKFYGHNDIKNIKLIFKYAMITMSIISCIIYLIIFFLADPIAKIFNSENNLVLQSIATNGLKIYFIAIIFVGFNIILPMFFTSMEKAFLAQIISLLRGLIVIIPMAFLLSALADITGVWLAFPITESLVSILGVILYLKSRM</sequence>
<dbReference type="InterPro" id="IPR002528">
    <property type="entry name" value="MATE_fam"/>
</dbReference>
<dbReference type="EMBL" id="MAPZ01000019">
    <property type="protein sequence ID" value="OBY10898.1"/>
    <property type="molecule type" value="Genomic_DNA"/>
</dbReference>
<dbReference type="Pfam" id="PF01554">
    <property type="entry name" value="MatE"/>
    <property type="match status" value="2"/>
</dbReference>
<feature type="transmembrane region" description="Helical" evidence="7">
    <location>
        <begin position="129"/>
        <end position="150"/>
    </location>
</feature>
<evidence type="ECO:0000256" key="3">
    <source>
        <dbReference type="ARBA" id="ARBA00022475"/>
    </source>
</evidence>
<dbReference type="eggNOG" id="COG0534">
    <property type="taxonomic scope" value="Bacteria"/>
</dbReference>
<keyword evidence="5 7" id="KW-1133">Transmembrane helix</keyword>
<feature type="transmembrane region" description="Helical" evidence="7">
    <location>
        <begin position="162"/>
        <end position="180"/>
    </location>
</feature>
<dbReference type="GO" id="GO:0015297">
    <property type="term" value="F:antiporter activity"/>
    <property type="evidence" value="ECO:0007669"/>
    <property type="project" value="InterPro"/>
</dbReference>
<dbReference type="InterPro" id="IPR051327">
    <property type="entry name" value="MATE_MepA_subfamily"/>
</dbReference>
<feature type="transmembrane region" description="Helical" evidence="7">
    <location>
        <begin position="410"/>
        <end position="430"/>
    </location>
</feature>
<evidence type="ECO:0000256" key="4">
    <source>
        <dbReference type="ARBA" id="ARBA00022692"/>
    </source>
</evidence>
<feature type="transmembrane region" description="Helical" evidence="7">
    <location>
        <begin position="228"/>
        <end position="259"/>
    </location>
</feature>
<dbReference type="PANTHER" id="PTHR43823">
    <property type="entry name" value="SPORULATION PROTEIN YKVU"/>
    <property type="match status" value="1"/>
</dbReference>
<organism evidence="8 9">
    <name type="scientific">Clostridium paraputrificum</name>
    <dbReference type="NCBI Taxonomy" id="29363"/>
    <lineage>
        <taxon>Bacteria</taxon>
        <taxon>Bacillati</taxon>
        <taxon>Bacillota</taxon>
        <taxon>Clostridia</taxon>
        <taxon>Eubacteriales</taxon>
        <taxon>Clostridiaceae</taxon>
        <taxon>Clostridium</taxon>
    </lineage>
</organism>
<evidence type="ECO:0000256" key="1">
    <source>
        <dbReference type="ARBA" id="ARBA00004651"/>
    </source>
</evidence>
<evidence type="ECO:0000313" key="9">
    <source>
        <dbReference type="Proteomes" id="UP000092714"/>
    </source>
</evidence>
<dbReference type="PROSITE" id="PS51257">
    <property type="entry name" value="PROKAR_LIPOPROTEIN"/>
    <property type="match status" value="1"/>
</dbReference>
<evidence type="ECO:0000256" key="5">
    <source>
        <dbReference type="ARBA" id="ARBA00022989"/>
    </source>
</evidence>
<comment type="subcellular location">
    <subcellularLocation>
        <location evidence="1">Cell membrane</location>
        <topology evidence="1">Multi-pass membrane protein</topology>
    </subcellularLocation>
</comment>
<dbReference type="PIRSF" id="PIRSF006603">
    <property type="entry name" value="DinF"/>
    <property type="match status" value="1"/>
</dbReference>
<feature type="transmembrane region" description="Helical" evidence="7">
    <location>
        <begin position="355"/>
        <end position="373"/>
    </location>
</feature>
<dbReference type="OrthoDB" id="305360at2"/>
<feature type="transmembrane region" description="Helical" evidence="7">
    <location>
        <begin position="186"/>
        <end position="207"/>
    </location>
</feature>
<proteinExistence type="predicted"/>
<feature type="transmembrane region" description="Helical" evidence="7">
    <location>
        <begin position="380"/>
        <end position="404"/>
    </location>
</feature>
<name>A0A1B8RQ20_9CLOT</name>
<dbReference type="AlphaFoldDB" id="A0A1B8RQ20"/>